<evidence type="ECO:0000256" key="1">
    <source>
        <dbReference type="SAM" id="MobiDB-lite"/>
    </source>
</evidence>
<name>A0A0C3AMV9_SERVB</name>
<evidence type="ECO:0000259" key="2">
    <source>
        <dbReference type="PROSITE" id="PS50172"/>
    </source>
</evidence>
<dbReference type="STRING" id="933852.A0A0C3AMV9"/>
<reference evidence="3 4" key="1">
    <citation type="submission" date="2014-04" db="EMBL/GenBank/DDBJ databases">
        <authorList>
            <consortium name="DOE Joint Genome Institute"/>
            <person name="Kuo A."/>
            <person name="Zuccaro A."/>
            <person name="Kohler A."/>
            <person name="Nagy L.G."/>
            <person name="Floudas D."/>
            <person name="Copeland A."/>
            <person name="Barry K.W."/>
            <person name="Cichocki N."/>
            <person name="Veneault-Fourrey C."/>
            <person name="LaButti K."/>
            <person name="Lindquist E.A."/>
            <person name="Lipzen A."/>
            <person name="Lundell T."/>
            <person name="Morin E."/>
            <person name="Murat C."/>
            <person name="Sun H."/>
            <person name="Tunlid A."/>
            <person name="Henrissat B."/>
            <person name="Grigoriev I.V."/>
            <person name="Hibbett D.S."/>
            <person name="Martin F."/>
            <person name="Nordberg H.P."/>
            <person name="Cantor M.N."/>
            <person name="Hua S.X."/>
        </authorList>
    </citation>
    <scope>NUCLEOTIDE SEQUENCE [LARGE SCALE GENOMIC DNA]</scope>
    <source>
        <strain evidence="3 4">MAFF 305830</strain>
    </source>
</reference>
<sequence>MSARSRRGQNNEQDSEQSQTPASSNAAAAMKHVMTTLKHPGNPLTSRAGLSHVDHVWSCATGHQQSDTPRGMTAYHKERNARIDAQRDPAKSSLFSGCRIYCNSGYCANTTDLELKRLVKEYGGVVAMSDAGATHILTSMSLSAAKIDKFLKTRAKVKKHIVKPEWLFDSIELGKRKAEWGYTVIKESTQPSLVLSNQASSST</sequence>
<gene>
    <name evidence="3" type="ORF">M408DRAFT_25818</name>
</gene>
<reference evidence="4" key="2">
    <citation type="submission" date="2015-01" db="EMBL/GenBank/DDBJ databases">
        <title>Evolutionary Origins and Diversification of the Mycorrhizal Mutualists.</title>
        <authorList>
            <consortium name="DOE Joint Genome Institute"/>
            <consortium name="Mycorrhizal Genomics Consortium"/>
            <person name="Kohler A."/>
            <person name="Kuo A."/>
            <person name="Nagy L.G."/>
            <person name="Floudas D."/>
            <person name="Copeland A."/>
            <person name="Barry K.W."/>
            <person name="Cichocki N."/>
            <person name="Veneault-Fourrey C."/>
            <person name="LaButti K."/>
            <person name="Lindquist E.A."/>
            <person name="Lipzen A."/>
            <person name="Lundell T."/>
            <person name="Morin E."/>
            <person name="Murat C."/>
            <person name="Riley R."/>
            <person name="Ohm R."/>
            <person name="Sun H."/>
            <person name="Tunlid A."/>
            <person name="Henrissat B."/>
            <person name="Grigoriev I.V."/>
            <person name="Hibbett D.S."/>
            <person name="Martin F."/>
        </authorList>
    </citation>
    <scope>NUCLEOTIDE SEQUENCE [LARGE SCALE GENOMIC DNA]</scope>
    <source>
        <strain evidence="4">MAFF 305830</strain>
    </source>
</reference>
<dbReference type="EMBL" id="KN824310">
    <property type="protein sequence ID" value="KIM25925.1"/>
    <property type="molecule type" value="Genomic_DNA"/>
</dbReference>
<evidence type="ECO:0000313" key="3">
    <source>
        <dbReference type="EMBL" id="KIM25925.1"/>
    </source>
</evidence>
<dbReference type="Proteomes" id="UP000054097">
    <property type="component" value="Unassembled WGS sequence"/>
</dbReference>
<dbReference type="InterPro" id="IPR036420">
    <property type="entry name" value="BRCT_dom_sf"/>
</dbReference>
<dbReference type="InterPro" id="IPR001357">
    <property type="entry name" value="BRCT_dom"/>
</dbReference>
<feature type="compositionally biased region" description="Polar residues" evidence="1">
    <location>
        <begin position="8"/>
        <end position="26"/>
    </location>
</feature>
<organism evidence="3 4">
    <name type="scientific">Serendipita vermifera MAFF 305830</name>
    <dbReference type="NCBI Taxonomy" id="933852"/>
    <lineage>
        <taxon>Eukaryota</taxon>
        <taxon>Fungi</taxon>
        <taxon>Dikarya</taxon>
        <taxon>Basidiomycota</taxon>
        <taxon>Agaricomycotina</taxon>
        <taxon>Agaricomycetes</taxon>
        <taxon>Sebacinales</taxon>
        <taxon>Serendipitaceae</taxon>
        <taxon>Serendipita</taxon>
    </lineage>
</organism>
<accession>A0A0C3AMV9</accession>
<dbReference type="Gene3D" id="3.40.50.10190">
    <property type="entry name" value="BRCT domain"/>
    <property type="match status" value="1"/>
</dbReference>
<dbReference type="OrthoDB" id="427711at2759"/>
<feature type="region of interest" description="Disordered" evidence="1">
    <location>
        <begin position="1"/>
        <end position="27"/>
    </location>
</feature>
<proteinExistence type="predicted"/>
<protein>
    <recommendedName>
        <fullName evidence="2">BRCT domain-containing protein</fullName>
    </recommendedName>
</protein>
<feature type="domain" description="BRCT" evidence="2">
    <location>
        <begin position="90"/>
        <end position="184"/>
    </location>
</feature>
<keyword evidence="4" id="KW-1185">Reference proteome</keyword>
<dbReference type="AlphaFoldDB" id="A0A0C3AMV9"/>
<dbReference type="Pfam" id="PF00533">
    <property type="entry name" value="BRCT"/>
    <property type="match status" value="1"/>
</dbReference>
<evidence type="ECO:0000313" key="4">
    <source>
        <dbReference type="Proteomes" id="UP000054097"/>
    </source>
</evidence>
<dbReference type="PROSITE" id="PS50172">
    <property type="entry name" value="BRCT"/>
    <property type="match status" value="1"/>
</dbReference>
<dbReference type="SUPFAM" id="SSF52113">
    <property type="entry name" value="BRCT domain"/>
    <property type="match status" value="1"/>
</dbReference>
<dbReference type="SMART" id="SM00292">
    <property type="entry name" value="BRCT"/>
    <property type="match status" value="1"/>
</dbReference>
<dbReference type="HOGENOM" id="CLU_083061_0_0_1"/>